<comment type="caution">
    <text evidence="2">The sequence shown here is derived from an EMBL/GenBank/DDBJ whole genome shotgun (WGS) entry which is preliminary data.</text>
</comment>
<evidence type="ECO:0000313" key="2">
    <source>
        <dbReference type="EMBL" id="TDC78020.1"/>
    </source>
</evidence>
<keyword evidence="3" id="KW-1185">Reference proteome</keyword>
<dbReference type="AlphaFoldDB" id="A0A4R4TJX6"/>
<dbReference type="RefSeq" id="WP_132816825.1">
    <property type="nucleotide sequence ID" value="NZ_SMKI01000041.1"/>
</dbReference>
<evidence type="ECO:0008006" key="4">
    <source>
        <dbReference type="Google" id="ProtNLM"/>
    </source>
</evidence>
<accession>A0A4R4TJX6</accession>
<name>A0A4R4TJX6_9ACTN</name>
<sequence length="278" mass="29554">MRNTGVTELGDLPRLVPGVTFRGLGETPAAEPQAGDAGAPPEPTVPLPEREAAALSAEFAAVGSGDHRRRRRLERALLAGLAPGFVTALHDRALGLALLTTERGEPALAYLCWAPDDRGDGVTVEPPGGLERFADPALGYHLSVVVGSAPRHVEPTATVPAPAGPVPRPVRDLSAVHHHLVAPHDARVGGDLSYNMLGFFSDDGWRAVSERLGWLPPDRFVVGVGSSDFSCFLLDLDVLDAAGNPTVVNWALKEWELGGHQQFWDWLDTTGAGELLRS</sequence>
<reference evidence="2 3" key="1">
    <citation type="submission" date="2019-03" db="EMBL/GenBank/DDBJ databases">
        <title>Draft genome sequences of novel Actinobacteria.</title>
        <authorList>
            <person name="Sahin N."/>
            <person name="Ay H."/>
            <person name="Saygin H."/>
        </authorList>
    </citation>
    <scope>NUCLEOTIDE SEQUENCE [LARGE SCALE GENOMIC DNA]</scope>
    <source>
        <strain evidence="2 3">DSM 41900</strain>
    </source>
</reference>
<dbReference type="Proteomes" id="UP000295345">
    <property type="component" value="Unassembled WGS sequence"/>
</dbReference>
<organism evidence="2 3">
    <name type="scientific">Streptomyces hainanensis</name>
    <dbReference type="NCBI Taxonomy" id="402648"/>
    <lineage>
        <taxon>Bacteria</taxon>
        <taxon>Bacillati</taxon>
        <taxon>Actinomycetota</taxon>
        <taxon>Actinomycetes</taxon>
        <taxon>Kitasatosporales</taxon>
        <taxon>Streptomycetaceae</taxon>
        <taxon>Streptomyces</taxon>
    </lineage>
</organism>
<protein>
    <recommendedName>
        <fullName evidence="4">DUF1963 domain-containing protein</fullName>
    </recommendedName>
</protein>
<gene>
    <name evidence="2" type="ORF">E1283_05985</name>
</gene>
<proteinExistence type="predicted"/>
<evidence type="ECO:0000256" key="1">
    <source>
        <dbReference type="SAM" id="MobiDB-lite"/>
    </source>
</evidence>
<feature type="region of interest" description="Disordered" evidence="1">
    <location>
        <begin position="20"/>
        <end position="44"/>
    </location>
</feature>
<evidence type="ECO:0000313" key="3">
    <source>
        <dbReference type="Proteomes" id="UP000295345"/>
    </source>
</evidence>
<dbReference type="OrthoDB" id="498873at2"/>
<dbReference type="EMBL" id="SMKI01000041">
    <property type="protein sequence ID" value="TDC78020.1"/>
    <property type="molecule type" value="Genomic_DNA"/>
</dbReference>